<dbReference type="PANTHER" id="PTHR43280">
    <property type="entry name" value="ARAC-FAMILY TRANSCRIPTIONAL REGULATOR"/>
    <property type="match status" value="1"/>
</dbReference>
<dbReference type="Pfam" id="PF12833">
    <property type="entry name" value="HTH_18"/>
    <property type="match status" value="1"/>
</dbReference>
<dbReference type="Proteomes" id="UP001236569">
    <property type="component" value="Unassembled WGS sequence"/>
</dbReference>
<sequence length="84" mass="9582">MTNYAELLSILPNHLNKSVKKTLGKSAHDLLNEMLLLEAKVLLKQINLNVTEIAYKVGKNEASDFVRFIKKQTGIRPSEYRKIV</sequence>
<proteinExistence type="predicted"/>
<dbReference type="PROSITE" id="PS01124">
    <property type="entry name" value="HTH_ARAC_FAMILY_2"/>
    <property type="match status" value="1"/>
</dbReference>
<dbReference type="PANTHER" id="PTHR43280:SF32">
    <property type="entry name" value="TRANSCRIPTIONAL REGULATORY PROTEIN"/>
    <property type="match status" value="1"/>
</dbReference>
<dbReference type="EMBL" id="JASHID010000020">
    <property type="protein sequence ID" value="MDI9866828.1"/>
    <property type="molecule type" value="Genomic_DNA"/>
</dbReference>
<keyword evidence="1" id="KW-0805">Transcription regulation</keyword>
<organism evidence="5 6">
    <name type="scientific">Flectobacillus longus</name>
    <dbReference type="NCBI Taxonomy" id="2984207"/>
    <lineage>
        <taxon>Bacteria</taxon>
        <taxon>Pseudomonadati</taxon>
        <taxon>Bacteroidota</taxon>
        <taxon>Cytophagia</taxon>
        <taxon>Cytophagales</taxon>
        <taxon>Flectobacillaceae</taxon>
        <taxon>Flectobacillus</taxon>
    </lineage>
</organism>
<accession>A0ABT6YT99</accession>
<keyword evidence="6" id="KW-1185">Reference proteome</keyword>
<feature type="domain" description="HTH araC/xylS-type" evidence="4">
    <location>
        <begin position="1"/>
        <end position="83"/>
    </location>
</feature>
<evidence type="ECO:0000313" key="6">
    <source>
        <dbReference type="Proteomes" id="UP001236569"/>
    </source>
</evidence>
<evidence type="ECO:0000256" key="1">
    <source>
        <dbReference type="ARBA" id="ARBA00023015"/>
    </source>
</evidence>
<name>A0ABT6YT99_9BACT</name>
<evidence type="ECO:0000259" key="4">
    <source>
        <dbReference type="PROSITE" id="PS01124"/>
    </source>
</evidence>
<dbReference type="Gene3D" id="1.10.10.60">
    <property type="entry name" value="Homeodomain-like"/>
    <property type="match status" value="1"/>
</dbReference>
<evidence type="ECO:0000256" key="2">
    <source>
        <dbReference type="ARBA" id="ARBA00023125"/>
    </source>
</evidence>
<dbReference type="SUPFAM" id="SSF46689">
    <property type="entry name" value="Homeodomain-like"/>
    <property type="match status" value="1"/>
</dbReference>
<gene>
    <name evidence="5" type="ORF">QM480_20990</name>
</gene>
<evidence type="ECO:0000313" key="5">
    <source>
        <dbReference type="EMBL" id="MDI9866828.1"/>
    </source>
</evidence>
<keyword evidence="2" id="KW-0238">DNA-binding</keyword>
<keyword evidence="3" id="KW-0804">Transcription</keyword>
<dbReference type="RefSeq" id="WP_283371580.1">
    <property type="nucleotide sequence ID" value="NZ_JASHID010000020.1"/>
</dbReference>
<evidence type="ECO:0000256" key="3">
    <source>
        <dbReference type="ARBA" id="ARBA00023163"/>
    </source>
</evidence>
<dbReference type="InterPro" id="IPR009057">
    <property type="entry name" value="Homeodomain-like_sf"/>
</dbReference>
<protein>
    <submittedName>
        <fullName evidence="5">Helix-turn-helix domain-containing protein</fullName>
    </submittedName>
</protein>
<comment type="caution">
    <text evidence="5">The sequence shown here is derived from an EMBL/GenBank/DDBJ whole genome shotgun (WGS) entry which is preliminary data.</text>
</comment>
<reference evidence="5 6" key="1">
    <citation type="submission" date="2023-05" db="EMBL/GenBank/DDBJ databases">
        <title>Novel species of genus Flectobacillus isolated from stream in China.</title>
        <authorList>
            <person name="Lu H."/>
        </authorList>
    </citation>
    <scope>NUCLEOTIDE SEQUENCE [LARGE SCALE GENOMIC DNA]</scope>
    <source>
        <strain evidence="5 6">DC10W</strain>
    </source>
</reference>
<dbReference type="SMART" id="SM00342">
    <property type="entry name" value="HTH_ARAC"/>
    <property type="match status" value="1"/>
</dbReference>
<dbReference type="InterPro" id="IPR018060">
    <property type="entry name" value="HTH_AraC"/>
</dbReference>